<name>A0ABX1YEW3_9BACL</name>
<dbReference type="RefSeq" id="WP_171716516.1">
    <property type="nucleotide sequence ID" value="NZ_WHOB01000018.1"/>
</dbReference>
<proteinExistence type="predicted"/>
<organism evidence="1 2">
    <name type="scientific">Paenibacillus phytohabitans</name>
    <dbReference type="NCBI Taxonomy" id="2654978"/>
    <lineage>
        <taxon>Bacteria</taxon>
        <taxon>Bacillati</taxon>
        <taxon>Bacillota</taxon>
        <taxon>Bacilli</taxon>
        <taxon>Bacillales</taxon>
        <taxon>Paenibacillaceae</taxon>
        <taxon>Paenibacillus</taxon>
    </lineage>
</organism>
<sequence>MRNSMPKRKGAALYITVLLGLGLLYLLIFPSPTPELAVRKSLLIRDPVAALAGRVTEGRIKDDPRYGNLYYAEQTERSYIYVKKSRLGWHVTSSGTGP</sequence>
<evidence type="ECO:0000313" key="1">
    <source>
        <dbReference type="EMBL" id="NOU78443.1"/>
    </source>
</evidence>
<protein>
    <submittedName>
        <fullName evidence="1">Uncharacterized protein</fullName>
    </submittedName>
</protein>
<dbReference type="Proteomes" id="UP000596857">
    <property type="component" value="Unassembled WGS sequence"/>
</dbReference>
<comment type="caution">
    <text evidence="1">The sequence shown here is derived from an EMBL/GenBank/DDBJ whole genome shotgun (WGS) entry which is preliminary data.</text>
</comment>
<accession>A0ABX1YEW3</accession>
<gene>
    <name evidence="1" type="ORF">GC101_06065</name>
</gene>
<reference evidence="1 2" key="1">
    <citation type="submission" date="2019-10" db="EMBL/GenBank/DDBJ databases">
        <title>Description of Paenibacillus terricola sp. nov.</title>
        <authorList>
            <person name="Carlier A."/>
            <person name="Qi S."/>
        </authorList>
    </citation>
    <scope>NUCLEOTIDE SEQUENCE [LARGE SCALE GENOMIC DNA]</scope>
    <source>
        <strain evidence="1 2">LMG 31459</strain>
    </source>
</reference>
<keyword evidence="2" id="KW-1185">Reference proteome</keyword>
<dbReference type="EMBL" id="WHOB01000018">
    <property type="protein sequence ID" value="NOU78443.1"/>
    <property type="molecule type" value="Genomic_DNA"/>
</dbReference>
<evidence type="ECO:0000313" key="2">
    <source>
        <dbReference type="Proteomes" id="UP000596857"/>
    </source>
</evidence>